<evidence type="ECO:0000256" key="5">
    <source>
        <dbReference type="PROSITE-ProRule" id="PRU00191"/>
    </source>
</evidence>
<dbReference type="EMBL" id="LSMT01000076">
    <property type="protein sequence ID" value="PFX28853.1"/>
    <property type="molecule type" value="Genomic_DNA"/>
</dbReference>
<dbReference type="PANTHER" id="PTHR10155">
    <property type="entry name" value="PHOSPHATIDYLINOSITOL 3-KINASE REGULATORY SUBUNIT"/>
    <property type="match status" value="1"/>
</dbReference>
<dbReference type="InterPro" id="IPR000980">
    <property type="entry name" value="SH2"/>
</dbReference>
<dbReference type="InterPro" id="IPR001496">
    <property type="entry name" value="SOCS_box"/>
</dbReference>
<dbReference type="PRINTS" id="PR00401">
    <property type="entry name" value="SH2DOMAIN"/>
</dbReference>
<gene>
    <name evidence="9" type="primary">SOCS4</name>
    <name evidence="9" type="ORF">AWC38_SpisGene6428</name>
</gene>
<dbReference type="GO" id="GO:0009968">
    <property type="term" value="P:negative regulation of signal transduction"/>
    <property type="evidence" value="ECO:0007669"/>
    <property type="project" value="UniProtKB-KW"/>
</dbReference>
<evidence type="ECO:0000259" key="7">
    <source>
        <dbReference type="PROSITE" id="PS50001"/>
    </source>
</evidence>
<sequence length="440" mass="51376">MAEGGGWPWSSRRRSRRERNDREAKESDDLDCDLLRVVLSDSEDFVPEDVKSTSSVACSCASDFQEDHSSCNSSSEKSCPNLSDLDPELPSNSRSLRWLKKKVSRRKSSKETDKTSADKNRQSYRDENGLSYYARCLQEAKRVREKAESEALQRRPNPQGRRRRPLSLLGPRSAGNEGDERFQVPRRRRFSFSWGFRREDSNTEVVDDGESASTQSSTSPSLPREANQECNQTSAISLEEFERRRKEKARMKAAQHKLEYFLINDIASITNCPWYWGKINRFEAEKVLEGLPDGTFLLRDSAQYHYLFSVSFRRYSRTYHARIEQWKHRYSFDKPSDYSFYSTSVCQLLQHYSRAEQCMYYEPLLLKPLHRNNPVTLQDLCRAVICSHTTFQGVSELPLPNTLKIFLREFHYKVPVKRTEEKGTQTPAPRKRFSFSFHRD</sequence>
<evidence type="ECO:0000256" key="6">
    <source>
        <dbReference type="SAM" id="MobiDB-lite"/>
    </source>
</evidence>
<keyword evidence="4 5" id="KW-0727">SH2 domain</keyword>
<dbReference type="GO" id="GO:0035556">
    <property type="term" value="P:intracellular signal transduction"/>
    <property type="evidence" value="ECO:0007669"/>
    <property type="project" value="InterPro"/>
</dbReference>
<feature type="region of interest" description="Disordered" evidence="6">
    <location>
        <begin position="203"/>
        <end position="233"/>
    </location>
</feature>
<keyword evidence="2" id="KW-0734">Signal transduction inhibitor</keyword>
<feature type="domain" description="SH2" evidence="7">
    <location>
        <begin position="274"/>
        <end position="369"/>
    </location>
</feature>
<keyword evidence="10" id="KW-1185">Reference proteome</keyword>
<evidence type="ECO:0000256" key="4">
    <source>
        <dbReference type="ARBA" id="ARBA00022999"/>
    </source>
</evidence>
<feature type="compositionally biased region" description="Basic and acidic residues" evidence="6">
    <location>
        <begin position="18"/>
        <end position="27"/>
    </location>
</feature>
<dbReference type="SUPFAM" id="SSF158235">
    <property type="entry name" value="SOCS box-like"/>
    <property type="match status" value="1"/>
</dbReference>
<dbReference type="InterPro" id="IPR036036">
    <property type="entry name" value="SOCS_box-like_dom_sf"/>
</dbReference>
<dbReference type="SMART" id="SM00252">
    <property type="entry name" value="SH2"/>
    <property type="match status" value="1"/>
</dbReference>
<dbReference type="SMART" id="SM00253">
    <property type="entry name" value="SOCS"/>
    <property type="match status" value="1"/>
</dbReference>
<evidence type="ECO:0000259" key="8">
    <source>
        <dbReference type="PROSITE" id="PS50225"/>
    </source>
</evidence>
<accession>A0A2B4SIE4</accession>
<keyword evidence="1" id="KW-0341">Growth regulation</keyword>
<evidence type="ECO:0000313" key="9">
    <source>
        <dbReference type="EMBL" id="PFX28853.1"/>
    </source>
</evidence>
<proteinExistence type="predicted"/>
<dbReference type="GO" id="GO:0046935">
    <property type="term" value="F:1-phosphatidylinositol-3-kinase regulator activity"/>
    <property type="evidence" value="ECO:0007669"/>
    <property type="project" value="TreeGrafter"/>
</dbReference>
<dbReference type="STRING" id="50429.A0A2B4SIE4"/>
<feature type="compositionally biased region" description="Basic and acidic residues" evidence="6">
    <location>
        <begin position="109"/>
        <end position="124"/>
    </location>
</feature>
<dbReference type="AlphaFoldDB" id="A0A2B4SIE4"/>
<dbReference type="GO" id="GO:0046854">
    <property type="term" value="P:phosphatidylinositol phosphate biosynthetic process"/>
    <property type="evidence" value="ECO:0007669"/>
    <property type="project" value="TreeGrafter"/>
</dbReference>
<dbReference type="Gene3D" id="3.30.505.10">
    <property type="entry name" value="SH2 domain"/>
    <property type="match status" value="1"/>
</dbReference>
<dbReference type="GO" id="GO:0005942">
    <property type="term" value="C:phosphatidylinositol 3-kinase complex"/>
    <property type="evidence" value="ECO:0007669"/>
    <property type="project" value="TreeGrafter"/>
</dbReference>
<feature type="region of interest" description="Disordered" evidence="6">
    <location>
        <begin position="419"/>
        <end position="440"/>
    </location>
</feature>
<evidence type="ECO:0000256" key="2">
    <source>
        <dbReference type="ARBA" id="ARBA00022700"/>
    </source>
</evidence>
<dbReference type="OrthoDB" id="5979828at2759"/>
<protein>
    <submittedName>
        <fullName evidence="9">Suppressor of cytokine signaling 4</fullName>
    </submittedName>
</protein>
<evidence type="ECO:0000256" key="1">
    <source>
        <dbReference type="ARBA" id="ARBA00022604"/>
    </source>
</evidence>
<dbReference type="PROSITE" id="PS50225">
    <property type="entry name" value="SOCS"/>
    <property type="match status" value="1"/>
</dbReference>
<dbReference type="Proteomes" id="UP000225706">
    <property type="component" value="Unassembled WGS sequence"/>
</dbReference>
<dbReference type="Pfam" id="PF00017">
    <property type="entry name" value="SH2"/>
    <property type="match status" value="1"/>
</dbReference>
<dbReference type="PANTHER" id="PTHR10155:SF0">
    <property type="entry name" value="SUPPRESSOR OF CYTOKINE SIGNALING AT 36E, ISOFORM D"/>
    <property type="match status" value="1"/>
</dbReference>
<reference evidence="10" key="1">
    <citation type="journal article" date="2017" name="bioRxiv">
        <title>Comparative analysis of the genomes of Stylophora pistillata and Acropora digitifera provides evidence for extensive differences between species of corals.</title>
        <authorList>
            <person name="Voolstra C.R."/>
            <person name="Li Y."/>
            <person name="Liew Y.J."/>
            <person name="Baumgarten S."/>
            <person name="Zoccola D."/>
            <person name="Flot J.-F."/>
            <person name="Tambutte S."/>
            <person name="Allemand D."/>
            <person name="Aranda M."/>
        </authorList>
    </citation>
    <scope>NUCLEOTIDE SEQUENCE [LARGE SCALE GENOMIC DNA]</scope>
</reference>
<dbReference type="PROSITE" id="PS50001">
    <property type="entry name" value="SH2"/>
    <property type="match status" value="1"/>
</dbReference>
<name>A0A2B4SIE4_STYPI</name>
<comment type="caution">
    <text evidence="9">The sequence shown here is derived from an EMBL/GenBank/DDBJ whole genome shotgun (WGS) entry which is preliminary data.</text>
</comment>
<evidence type="ECO:0000256" key="3">
    <source>
        <dbReference type="ARBA" id="ARBA00022786"/>
    </source>
</evidence>
<feature type="domain" description="SOCS box" evidence="8">
    <location>
        <begin position="364"/>
        <end position="413"/>
    </location>
</feature>
<feature type="compositionally biased region" description="Low complexity" evidence="6">
    <location>
        <begin position="211"/>
        <end position="221"/>
    </location>
</feature>
<feature type="region of interest" description="Disordered" evidence="6">
    <location>
        <begin position="147"/>
        <end position="182"/>
    </location>
</feature>
<evidence type="ECO:0000313" key="10">
    <source>
        <dbReference type="Proteomes" id="UP000225706"/>
    </source>
</evidence>
<dbReference type="SUPFAM" id="SSF55550">
    <property type="entry name" value="SH2 domain"/>
    <property type="match status" value="1"/>
</dbReference>
<dbReference type="SMART" id="SM00969">
    <property type="entry name" value="SOCS_box"/>
    <property type="match status" value="1"/>
</dbReference>
<keyword evidence="3" id="KW-0833">Ubl conjugation pathway</keyword>
<feature type="compositionally biased region" description="Basic residues" evidence="6">
    <location>
        <begin position="97"/>
        <end position="108"/>
    </location>
</feature>
<dbReference type="Pfam" id="PF07525">
    <property type="entry name" value="SOCS_box"/>
    <property type="match status" value="1"/>
</dbReference>
<feature type="region of interest" description="Disordered" evidence="6">
    <location>
        <begin position="65"/>
        <end position="124"/>
    </location>
</feature>
<organism evidence="9 10">
    <name type="scientific">Stylophora pistillata</name>
    <name type="common">Smooth cauliflower coral</name>
    <dbReference type="NCBI Taxonomy" id="50429"/>
    <lineage>
        <taxon>Eukaryota</taxon>
        <taxon>Metazoa</taxon>
        <taxon>Cnidaria</taxon>
        <taxon>Anthozoa</taxon>
        <taxon>Hexacorallia</taxon>
        <taxon>Scleractinia</taxon>
        <taxon>Astrocoeniina</taxon>
        <taxon>Pocilloporidae</taxon>
        <taxon>Stylophora</taxon>
    </lineage>
</organism>
<feature type="region of interest" description="Disordered" evidence="6">
    <location>
        <begin position="1"/>
        <end position="28"/>
    </location>
</feature>
<dbReference type="InterPro" id="IPR036860">
    <property type="entry name" value="SH2_dom_sf"/>
</dbReference>